<evidence type="ECO:0000256" key="1">
    <source>
        <dbReference type="ARBA" id="ARBA00022670"/>
    </source>
</evidence>
<evidence type="ECO:0000259" key="12">
    <source>
        <dbReference type="PROSITE" id="PS50994"/>
    </source>
</evidence>
<dbReference type="PROSITE" id="PS50994">
    <property type="entry name" value="INTEGRASE"/>
    <property type="match status" value="1"/>
</dbReference>
<evidence type="ECO:0000256" key="2">
    <source>
        <dbReference type="ARBA" id="ARBA00022723"/>
    </source>
</evidence>
<dbReference type="InterPro" id="IPR043128">
    <property type="entry name" value="Rev_trsase/Diguanyl_cyclase"/>
</dbReference>
<dbReference type="InterPro" id="IPR012337">
    <property type="entry name" value="RNaseH-like_sf"/>
</dbReference>
<gene>
    <name evidence="13" type="ORF">O181_068943</name>
</gene>
<evidence type="ECO:0000256" key="8">
    <source>
        <dbReference type="ARBA" id="ARBA00022918"/>
    </source>
</evidence>
<dbReference type="GO" id="GO:0004190">
    <property type="term" value="F:aspartic-type endopeptidase activity"/>
    <property type="evidence" value="ECO:0007669"/>
    <property type="project" value="UniProtKB-KW"/>
</dbReference>
<dbReference type="Pfam" id="PF00665">
    <property type="entry name" value="rve"/>
    <property type="match status" value="1"/>
</dbReference>
<dbReference type="GO" id="GO:0006310">
    <property type="term" value="P:DNA recombination"/>
    <property type="evidence" value="ECO:0007669"/>
    <property type="project" value="UniProtKB-KW"/>
</dbReference>
<dbReference type="GO" id="GO:0003723">
    <property type="term" value="F:RNA binding"/>
    <property type="evidence" value="ECO:0007669"/>
    <property type="project" value="UniProtKB-KW"/>
</dbReference>
<dbReference type="Pfam" id="PF17921">
    <property type="entry name" value="Integrase_H2C2"/>
    <property type="match status" value="1"/>
</dbReference>
<evidence type="ECO:0000256" key="5">
    <source>
        <dbReference type="ARBA" id="ARBA00022842"/>
    </source>
</evidence>
<dbReference type="SUPFAM" id="SSF53098">
    <property type="entry name" value="Ribonuclease H-like"/>
    <property type="match status" value="1"/>
</dbReference>
<dbReference type="EMBL" id="AVOT02034976">
    <property type="protein sequence ID" value="MBW0529228.1"/>
    <property type="molecule type" value="Genomic_DNA"/>
</dbReference>
<keyword evidence="9" id="KW-0808">Transferase</keyword>
<keyword evidence="1" id="KW-0645">Protease</keyword>
<evidence type="ECO:0000256" key="11">
    <source>
        <dbReference type="ARBA" id="ARBA00023172"/>
    </source>
</evidence>
<feature type="domain" description="Integrase catalytic" evidence="12">
    <location>
        <begin position="381"/>
        <end position="551"/>
    </location>
</feature>
<dbReference type="GO" id="GO:0046872">
    <property type="term" value="F:metal ion binding"/>
    <property type="evidence" value="ECO:0007669"/>
    <property type="project" value="UniProtKB-KW"/>
</dbReference>
<keyword evidence="10" id="KW-0238">DNA-binding</keyword>
<evidence type="ECO:0000256" key="10">
    <source>
        <dbReference type="ARBA" id="ARBA00023125"/>
    </source>
</evidence>
<dbReference type="Gene3D" id="3.30.420.10">
    <property type="entry name" value="Ribonuclease H-like superfamily/Ribonuclease H"/>
    <property type="match status" value="1"/>
</dbReference>
<reference evidence="13" key="1">
    <citation type="submission" date="2021-03" db="EMBL/GenBank/DDBJ databases">
        <title>Draft genome sequence of rust myrtle Austropuccinia psidii MF-1, a brazilian biotype.</title>
        <authorList>
            <person name="Quecine M.C."/>
            <person name="Pachon D.M.R."/>
            <person name="Bonatelli M.L."/>
            <person name="Correr F.H."/>
            <person name="Franceschini L.M."/>
            <person name="Leite T.F."/>
            <person name="Margarido G.R.A."/>
            <person name="Almeida C.A."/>
            <person name="Ferrarezi J.A."/>
            <person name="Labate C.A."/>
        </authorList>
    </citation>
    <scope>NUCLEOTIDE SEQUENCE</scope>
    <source>
        <strain evidence="13">MF-1</strain>
    </source>
</reference>
<dbReference type="SUPFAM" id="SSF56672">
    <property type="entry name" value="DNA/RNA polymerases"/>
    <property type="match status" value="1"/>
</dbReference>
<keyword evidence="3" id="KW-0064">Aspartyl protease</keyword>
<dbReference type="GO" id="GO:0005634">
    <property type="term" value="C:nucleus"/>
    <property type="evidence" value="ECO:0007669"/>
    <property type="project" value="UniProtKB-ARBA"/>
</dbReference>
<dbReference type="GO" id="GO:0015074">
    <property type="term" value="P:DNA integration"/>
    <property type="evidence" value="ECO:0007669"/>
    <property type="project" value="UniProtKB-KW"/>
</dbReference>
<dbReference type="InterPro" id="IPR001584">
    <property type="entry name" value="Integrase_cat-core"/>
</dbReference>
<dbReference type="Gene3D" id="1.10.340.70">
    <property type="match status" value="1"/>
</dbReference>
<dbReference type="GO" id="GO:0003677">
    <property type="term" value="F:DNA binding"/>
    <property type="evidence" value="ECO:0007669"/>
    <property type="project" value="UniProtKB-KW"/>
</dbReference>
<organism evidence="13 14">
    <name type="scientific">Austropuccinia psidii MF-1</name>
    <dbReference type="NCBI Taxonomy" id="1389203"/>
    <lineage>
        <taxon>Eukaryota</taxon>
        <taxon>Fungi</taxon>
        <taxon>Dikarya</taxon>
        <taxon>Basidiomycota</taxon>
        <taxon>Pucciniomycotina</taxon>
        <taxon>Pucciniomycetes</taxon>
        <taxon>Pucciniales</taxon>
        <taxon>Sphaerophragmiaceae</taxon>
        <taxon>Austropuccinia</taxon>
    </lineage>
</organism>
<dbReference type="GO" id="GO:0006508">
    <property type="term" value="P:proteolysis"/>
    <property type="evidence" value="ECO:0007669"/>
    <property type="project" value="UniProtKB-KW"/>
</dbReference>
<dbReference type="InterPro" id="IPR056924">
    <property type="entry name" value="SH3_Tf2-1"/>
</dbReference>
<dbReference type="InterPro" id="IPR050951">
    <property type="entry name" value="Retrovirus_Pol_polyprotein"/>
</dbReference>
<keyword evidence="7" id="KW-0229">DNA integration</keyword>
<dbReference type="InterPro" id="IPR043502">
    <property type="entry name" value="DNA/RNA_pol_sf"/>
</dbReference>
<dbReference type="InterPro" id="IPR036397">
    <property type="entry name" value="RNaseH_sf"/>
</dbReference>
<protein>
    <recommendedName>
        <fullName evidence="12">Integrase catalytic domain-containing protein</fullName>
    </recommendedName>
</protein>
<sequence length="694" mass="79474">MNALENELSPILYDHKGAFALDKEPLGAIIGHEVDLILNIERPYPPLLRQPEYPASPKSREALETHIKELLDLVVISKLGYNEEVEITTPVIVAWHNEKSRMVGDFGALNTYTVPDRYPIPKIQIALTQISQAVYISTMDALKGFQQNVVTPRARKYLTDFVHCGVYEYFRMPFGIKNAPSHFQRMMNEVFLEELSEGWLIIYIDDLIPLSNDVDNPAYVPEEASPQIPIEGISVTDLNTTFFEEVRYSYTQDKSCSIVCQLLNKYCKDNSLIHALDEVWKKSYDEGRFQLLDGIIYHRTKHTCVMTVVDSSLIKLVLKECHDSPFSGHLSEDRTREKVNTCIWWPMWQKDFAEYCKTCDRCQKENKYTRKRLGDMKKIQEPSRPWKIVHMDWVNGLPPGGDRSYNACLVIVDRFSKTPIFLQCHKDDTAMDTALLIWNRVVSWTGIFPNIISDRDPKFTSALWTNLHQLFGTKLSFSTAYRPQADGLAERMIQTLEDMVRRFCAYGLELEDSDGFTHDWCNLLPALKLGYKTSIHASTNQTPAILEKGWNPKLPQDSSRKYFIEINPTASSFKEILDTARKHAVRCMEYSFANAKDKWDKSHATPDFKVGDLILLSTTSFNNIKGCKKLKDSFAGPFVIKALHGENAVEVELSEELGNTHPTFPVSLMKPYKSSDAEIFPLRNKDPQVIPPIK</sequence>
<dbReference type="OrthoDB" id="3158924at2759"/>
<evidence type="ECO:0000256" key="3">
    <source>
        <dbReference type="ARBA" id="ARBA00022750"/>
    </source>
</evidence>
<keyword evidence="8" id="KW-0695">RNA-directed DNA polymerase</keyword>
<dbReference type="PANTHER" id="PTHR37984:SF5">
    <property type="entry name" value="PROTEIN NYNRIN-LIKE"/>
    <property type="match status" value="1"/>
</dbReference>
<dbReference type="AlphaFoldDB" id="A0A9Q3F1B4"/>
<comment type="caution">
    <text evidence="13">The sequence shown here is derived from an EMBL/GenBank/DDBJ whole genome shotgun (WGS) entry which is preliminary data.</text>
</comment>
<dbReference type="FunFam" id="1.10.340.70:FF:000001">
    <property type="entry name" value="Retrovirus-related Pol polyprotein from transposon gypsy-like Protein"/>
    <property type="match status" value="1"/>
</dbReference>
<keyword evidence="5" id="KW-0460">Magnesium</keyword>
<dbReference type="Gene3D" id="3.30.70.270">
    <property type="match status" value="1"/>
</dbReference>
<name>A0A9Q3F1B4_9BASI</name>
<keyword evidence="14" id="KW-1185">Reference proteome</keyword>
<evidence type="ECO:0000256" key="6">
    <source>
        <dbReference type="ARBA" id="ARBA00022884"/>
    </source>
</evidence>
<keyword evidence="4" id="KW-0378">Hydrolase</keyword>
<keyword evidence="6" id="KW-0694">RNA-binding</keyword>
<evidence type="ECO:0000256" key="9">
    <source>
        <dbReference type="ARBA" id="ARBA00022932"/>
    </source>
</evidence>
<dbReference type="GO" id="GO:0003887">
    <property type="term" value="F:DNA-directed DNA polymerase activity"/>
    <property type="evidence" value="ECO:0007669"/>
    <property type="project" value="UniProtKB-KW"/>
</dbReference>
<dbReference type="GO" id="GO:0003964">
    <property type="term" value="F:RNA-directed DNA polymerase activity"/>
    <property type="evidence" value="ECO:0007669"/>
    <property type="project" value="UniProtKB-KW"/>
</dbReference>
<dbReference type="Proteomes" id="UP000765509">
    <property type="component" value="Unassembled WGS sequence"/>
</dbReference>
<evidence type="ECO:0000313" key="13">
    <source>
        <dbReference type="EMBL" id="MBW0529228.1"/>
    </source>
</evidence>
<evidence type="ECO:0000256" key="4">
    <source>
        <dbReference type="ARBA" id="ARBA00022801"/>
    </source>
</evidence>
<dbReference type="InterPro" id="IPR000477">
    <property type="entry name" value="RT_dom"/>
</dbReference>
<evidence type="ECO:0000256" key="7">
    <source>
        <dbReference type="ARBA" id="ARBA00022908"/>
    </source>
</evidence>
<dbReference type="Gene3D" id="3.10.10.10">
    <property type="entry name" value="HIV Type 1 Reverse Transcriptase, subunit A, domain 1"/>
    <property type="match status" value="1"/>
</dbReference>
<keyword evidence="2" id="KW-0479">Metal-binding</keyword>
<dbReference type="Pfam" id="PF24626">
    <property type="entry name" value="SH3_Tf2-1"/>
    <property type="match status" value="1"/>
</dbReference>
<proteinExistence type="predicted"/>
<keyword evidence="9" id="KW-0548">Nucleotidyltransferase</keyword>
<accession>A0A9Q3F1B4</accession>
<keyword evidence="11" id="KW-0233">DNA recombination</keyword>
<keyword evidence="9" id="KW-0239">DNA-directed DNA polymerase</keyword>
<dbReference type="Pfam" id="PF00078">
    <property type="entry name" value="RVT_1"/>
    <property type="match status" value="1"/>
</dbReference>
<dbReference type="PANTHER" id="PTHR37984">
    <property type="entry name" value="PROTEIN CBG26694"/>
    <property type="match status" value="1"/>
</dbReference>
<dbReference type="CDD" id="cd01647">
    <property type="entry name" value="RT_LTR"/>
    <property type="match status" value="1"/>
</dbReference>
<evidence type="ECO:0000313" key="14">
    <source>
        <dbReference type="Proteomes" id="UP000765509"/>
    </source>
</evidence>
<dbReference type="InterPro" id="IPR041588">
    <property type="entry name" value="Integrase_H2C2"/>
</dbReference>